<keyword evidence="2" id="KW-1185">Reference proteome</keyword>
<protein>
    <recommendedName>
        <fullName evidence="3">SDR family NAD(P)-dependent oxidoreductase</fullName>
    </recommendedName>
</protein>
<evidence type="ECO:0000313" key="2">
    <source>
        <dbReference type="Proteomes" id="UP001595847"/>
    </source>
</evidence>
<dbReference type="RefSeq" id="WP_378531966.1">
    <property type="nucleotide sequence ID" value="NZ_JBHSBH010000007.1"/>
</dbReference>
<dbReference type="Proteomes" id="UP001595847">
    <property type="component" value="Unassembled WGS sequence"/>
</dbReference>
<accession>A0ABV8FMR4</accession>
<name>A0ABV8FMR4_9ACTN</name>
<dbReference type="EMBL" id="JBHSBH010000007">
    <property type="protein sequence ID" value="MFC3996161.1"/>
    <property type="molecule type" value="Genomic_DNA"/>
</dbReference>
<gene>
    <name evidence="1" type="ORF">ACFOVU_09565</name>
</gene>
<evidence type="ECO:0008006" key="3">
    <source>
        <dbReference type="Google" id="ProtNLM"/>
    </source>
</evidence>
<comment type="caution">
    <text evidence="1">The sequence shown here is derived from an EMBL/GenBank/DDBJ whole genome shotgun (WGS) entry which is preliminary data.</text>
</comment>
<dbReference type="InterPro" id="IPR036291">
    <property type="entry name" value="NAD(P)-bd_dom_sf"/>
</dbReference>
<proteinExistence type="predicted"/>
<sequence length="101" mass="10891">MFAVGLREELKEHGVSVTALMPGATDSAFHSRAGMDDTAFGPGMKKNSRVRVARQGFDAMQAGRAQVVGGDLATRLACLKNRFLAETVKAARHAHKAKPRR</sequence>
<evidence type="ECO:0000313" key="1">
    <source>
        <dbReference type="EMBL" id="MFC3996161.1"/>
    </source>
</evidence>
<dbReference type="SUPFAM" id="SSF51735">
    <property type="entry name" value="NAD(P)-binding Rossmann-fold domains"/>
    <property type="match status" value="1"/>
</dbReference>
<reference evidence="2" key="1">
    <citation type="journal article" date="2019" name="Int. J. Syst. Evol. Microbiol.">
        <title>The Global Catalogue of Microorganisms (GCM) 10K type strain sequencing project: providing services to taxonomists for standard genome sequencing and annotation.</title>
        <authorList>
            <consortium name="The Broad Institute Genomics Platform"/>
            <consortium name="The Broad Institute Genome Sequencing Center for Infectious Disease"/>
            <person name="Wu L."/>
            <person name="Ma J."/>
        </authorList>
    </citation>
    <scope>NUCLEOTIDE SEQUENCE [LARGE SCALE GENOMIC DNA]</scope>
    <source>
        <strain evidence="2">TBRC 1826</strain>
    </source>
</reference>
<dbReference type="Gene3D" id="3.40.50.720">
    <property type="entry name" value="NAD(P)-binding Rossmann-like Domain"/>
    <property type="match status" value="1"/>
</dbReference>
<organism evidence="1 2">
    <name type="scientific">Nocardiopsis sediminis</name>
    <dbReference type="NCBI Taxonomy" id="1778267"/>
    <lineage>
        <taxon>Bacteria</taxon>
        <taxon>Bacillati</taxon>
        <taxon>Actinomycetota</taxon>
        <taxon>Actinomycetes</taxon>
        <taxon>Streptosporangiales</taxon>
        <taxon>Nocardiopsidaceae</taxon>
        <taxon>Nocardiopsis</taxon>
    </lineage>
</organism>